<sequence>MRFRALRPAPAPPTEEFPVPLPPRLLAADQVAGRIALLDLPSGAEVAVLAGRHLAEHAGFLALPGDLAACVDDRAGELLVLDPYGPDAGRPLLRASVPVAVPAEHLAAAPGGRHLAVTTGLGRNEAAWSDLLTAVDLAAPEGARTVRVRTRVGEPGVTVLGGGRPLVVLRHREPGELAAYHHDTLLTAAPACPPLPPHQRLPLPDADGHGDAHDPVTERLFAAAGSGVHRARREDDTLVAEAPLPWAADGRSGGRGYYLRLDPVRRMLWSCVRGGPGDPGRWPEWSNDAWWHQLDSGLTGRVPLGPGLVFRLAVAVRHVAFARVHPDGDELVLLAAPTGRGERPYVAARLPLPAMAGAPRPGGTPWDGVQRRAVAASPGGPLVAVSRGGHGEVHLVDADHAEEVATLTLPTPMDDGGHLALITPEDGAEADPVGR</sequence>
<reference evidence="1" key="1">
    <citation type="submission" date="2022-09" db="EMBL/GenBank/DDBJ databases">
        <title>Whole genome shotgun sequence of Streptomyces albidoflavus NBRC 12854.</title>
        <authorList>
            <person name="Komaki H."/>
            <person name="Tamura T."/>
        </authorList>
    </citation>
    <scope>NUCLEOTIDE SEQUENCE</scope>
    <source>
        <strain evidence="1">NBRC 12854</strain>
    </source>
</reference>
<dbReference type="AlphaFoldDB" id="A0AA37FEV9"/>
<protein>
    <submittedName>
        <fullName evidence="1">Uncharacterized protein</fullName>
    </submittedName>
</protein>
<dbReference type="EMBL" id="BNDZ01000005">
    <property type="protein sequence ID" value="GHI49956.1"/>
    <property type="molecule type" value="Genomic_DNA"/>
</dbReference>
<evidence type="ECO:0000313" key="1">
    <source>
        <dbReference type="EMBL" id="GHI49956.1"/>
    </source>
</evidence>
<name>A0AA37FEV9_9ACTN</name>
<dbReference type="InterPro" id="IPR011048">
    <property type="entry name" value="Haem_d1_sf"/>
</dbReference>
<evidence type="ECO:0000313" key="2">
    <source>
        <dbReference type="Proteomes" id="UP001051844"/>
    </source>
</evidence>
<proteinExistence type="predicted"/>
<dbReference type="SUPFAM" id="SSF51004">
    <property type="entry name" value="C-terminal (heme d1) domain of cytochrome cd1-nitrite reductase"/>
    <property type="match status" value="1"/>
</dbReference>
<gene>
    <name evidence="1" type="ORF">ScoT_61300</name>
</gene>
<dbReference type="Proteomes" id="UP001051844">
    <property type="component" value="Unassembled WGS sequence"/>
</dbReference>
<accession>A0AA37FEV9</accession>
<organism evidence="1 2">
    <name type="scientific">Streptomyces albidoflavus</name>
    <dbReference type="NCBI Taxonomy" id="1886"/>
    <lineage>
        <taxon>Bacteria</taxon>
        <taxon>Bacillati</taxon>
        <taxon>Actinomycetota</taxon>
        <taxon>Actinomycetes</taxon>
        <taxon>Kitasatosporales</taxon>
        <taxon>Streptomycetaceae</taxon>
        <taxon>Streptomyces</taxon>
        <taxon>Streptomyces albidoflavus group</taxon>
    </lineage>
</organism>
<comment type="caution">
    <text evidence="1">The sequence shown here is derived from an EMBL/GenBank/DDBJ whole genome shotgun (WGS) entry which is preliminary data.</text>
</comment>